<dbReference type="PRINTS" id="PR01549">
    <property type="entry name" value="AUTOINDCRSYN"/>
</dbReference>
<name>A0A840LDX3_9BURK</name>
<keyword evidence="2 6" id="KW-0808">Transferase</keyword>
<dbReference type="PANTHER" id="PTHR39322:SF1">
    <property type="entry name" value="ISOVALERYL-HOMOSERINE LACTONE SYNTHASE"/>
    <property type="match status" value="1"/>
</dbReference>
<keyword evidence="3 6" id="KW-0949">S-adenosyl-L-methionine</keyword>
<dbReference type="InterPro" id="IPR016181">
    <property type="entry name" value="Acyl_CoA_acyltransferase"/>
</dbReference>
<dbReference type="EC" id="2.3.1.184" evidence="6"/>
<dbReference type="PANTHER" id="PTHR39322">
    <property type="entry name" value="ACYL-HOMOSERINE-LACTONE SYNTHASE"/>
    <property type="match status" value="1"/>
</dbReference>
<proteinExistence type="inferred from homology"/>
<gene>
    <name evidence="7" type="ORF">HNP55_003711</name>
</gene>
<accession>A0A840LDX3</accession>
<evidence type="ECO:0000256" key="4">
    <source>
        <dbReference type="ARBA" id="ARBA00022929"/>
    </source>
</evidence>
<evidence type="ECO:0000256" key="6">
    <source>
        <dbReference type="RuleBase" id="RU361135"/>
    </source>
</evidence>
<protein>
    <recommendedName>
        <fullName evidence="6">Acyl-homoserine-lactone synthase</fullName>
        <ecNumber evidence="6">2.3.1.184</ecNumber>
    </recommendedName>
    <alternativeName>
        <fullName evidence="6">Autoinducer synthesis protein</fullName>
    </alternativeName>
</protein>
<evidence type="ECO:0000256" key="2">
    <source>
        <dbReference type="ARBA" id="ARBA00022679"/>
    </source>
</evidence>
<evidence type="ECO:0000256" key="5">
    <source>
        <dbReference type="PROSITE-ProRule" id="PRU00533"/>
    </source>
</evidence>
<evidence type="ECO:0000313" key="8">
    <source>
        <dbReference type="Proteomes" id="UP000562027"/>
    </source>
</evidence>
<evidence type="ECO:0000313" key="7">
    <source>
        <dbReference type="EMBL" id="MBB4845165.1"/>
    </source>
</evidence>
<dbReference type="GO" id="GO:0061579">
    <property type="term" value="F:N-acyl homoserine lactone synthase activity"/>
    <property type="evidence" value="ECO:0007669"/>
    <property type="project" value="UniProtKB-UniRule"/>
</dbReference>
<dbReference type="EMBL" id="JACHLP010000007">
    <property type="protein sequence ID" value="MBB4845165.1"/>
    <property type="molecule type" value="Genomic_DNA"/>
</dbReference>
<dbReference type="PROSITE" id="PS51187">
    <property type="entry name" value="AUTOINDUCER_SYNTH_2"/>
    <property type="match status" value="1"/>
</dbReference>
<dbReference type="Gene3D" id="3.40.630.30">
    <property type="match status" value="1"/>
</dbReference>
<keyword evidence="4 5" id="KW-0071">Autoinducer synthesis</keyword>
<comment type="caution">
    <text evidence="7">The sequence shown here is derived from an EMBL/GenBank/DDBJ whole genome shotgun (WGS) entry which is preliminary data.</text>
</comment>
<dbReference type="Proteomes" id="UP000562027">
    <property type="component" value="Unassembled WGS sequence"/>
</dbReference>
<keyword evidence="8" id="KW-1185">Reference proteome</keyword>
<organism evidence="7 8">
    <name type="scientific">Roseateles oligotrophus</name>
    <dbReference type="NCBI Taxonomy" id="1769250"/>
    <lineage>
        <taxon>Bacteria</taxon>
        <taxon>Pseudomonadati</taxon>
        <taxon>Pseudomonadota</taxon>
        <taxon>Betaproteobacteria</taxon>
        <taxon>Burkholderiales</taxon>
        <taxon>Sphaerotilaceae</taxon>
        <taxon>Roseateles</taxon>
    </lineage>
</organism>
<dbReference type="AlphaFoldDB" id="A0A840LDX3"/>
<dbReference type="SUPFAM" id="SSF55729">
    <property type="entry name" value="Acyl-CoA N-acyltransferases (Nat)"/>
    <property type="match status" value="1"/>
</dbReference>
<evidence type="ECO:0000256" key="1">
    <source>
        <dbReference type="ARBA" id="ARBA00022654"/>
    </source>
</evidence>
<dbReference type="RefSeq" id="WP_184302674.1">
    <property type="nucleotide sequence ID" value="NZ_JACHLP010000007.1"/>
</dbReference>
<sequence>MEILAGTQRTLAGDMMGRVARFRYRVFVEMLGWDLPCRDGLELDQFDREDTLYLVARKGEEVVGMARLLPTHRPYLLGEVFPQLMGSLPVPRDPEVWELSRFTAVDLEAGPVGGASRQFSSPVAVNLLRSVLKVAAEYGVQRLITVSPLGIERLLRRAGFLAHRAASPMVIDGHPIFACWIEVPQPQSH</sequence>
<dbReference type="GO" id="GO:0009372">
    <property type="term" value="P:quorum sensing"/>
    <property type="evidence" value="ECO:0007669"/>
    <property type="project" value="UniProtKB-UniRule"/>
</dbReference>
<comment type="similarity">
    <text evidence="5 6">Belongs to the autoinducer synthase family.</text>
</comment>
<dbReference type="Pfam" id="PF00765">
    <property type="entry name" value="Autoind_synth"/>
    <property type="match status" value="1"/>
</dbReference>
<reference evidence="7 8" key="1">
    <citation type="submission" date="2020-08" db="EMBL/GenBank/DDBJ databases">
        <title>Functional genomics of gut bacteria from endangered species of beetles.</title>
        <authorList>
            <person name="Carlos-Shanley C."/>
        </authorList>
    </citation>
    <scope>NUCLEOTIDE SEQUENCE [LARGE SCALE GENOMIC DNA]</scope>
    <source>
        <strain evidence="7 8">S00239</strain>
    </source>
</reference>
<dbReference type="GO" id="GO:0007165">
    <property type="term" value="P:signal transduction"/>
    <property type="evidence" value="ECO:0007669"/>
    <property type="project" value="TreeGrafter"/>
</dbReference>
<evidence type="ECO:0000256" key="3">
    <source>
        <dbReference type="ARBA" id="ARBA00022691"/>
    </source>
</evidence>
<keyword evidence="1 5" id="KW-0673">Quorum sensing</keyword>
<dbReference type="InterPro" id="IPR001690">
    <property type="entry name" value="Autoind_synthase"/>
</dbReference>
<comment type="catalytic activity">
    <reaction evidence="6">
        <text>a fatty acyl-[ACP] + S-adenosyl-L-methionine = an N-acyl-L-homoserine lactone + S-methyl-5'-thioadenosine + holo-[ACP] + H(+)</text>
        <dbReference type="Rhea" id="RHEA:10096"/>
        <dbReference type="Rhea" id="RHEA-COMP:9685"/>
        <dbReference type="Rhea" id="RHEA-COMP:14125"/>
        <dbReference type="ChEBI" id="CHEBI:15378"/>
        <dbReference type="ChEBI" id="CHEBI:17509"/>
        <dbReference type="ChEBI" id="CHEBI:55474"/>
        <dbReference type="ChEBI" id="CHEBI:59789"/>
        <dbReference type="ChEBI" id="CHEBI:64479"/>
        <dbReference type="ChEBI" id="CHEBI:138651"/>
        <dbReference type="EC" id="2.3.1.184"/>
    </reaction>
</comment>